<name>A0ABQ3W928_9ACTN</name>
<dbReference type="EMBL" id="BOMF01000011">
    <property type="protein sequence ID" value="GID43507.1"/>
    <property type="molecule type" value="Genomic_DNA"/>
</dbReference>
<keyword evidence="2" id="KW-0472">Membrane</keyword>
<feature type="transmembrane region" description="Helical" evidence="2">
    <location>
        <begin position="39"/>
        <end position="64"/>
    </location>
</feature>
<reference evidence="3" key="1">
    <citation type="submission" date="2021-01" db="EMBL/GenBank/DDBJ databases">
        <title>Whole genome shotgun sequence of Actinoplanes capillaceus NBRC 16408.</title>
        <authorList>
            <person name="Komaki H."/>
            <person name="Tamura T."/>
        </authorList>
    </citation>
    <scope>NUCLEOTIDE SEQUENCE [LARGE SCALE GENOMIC DNA]</scope>
    <source>
        <strain evidence="3">NBRC 16408</strain>
    </source>
</reference>
<sequence length="257" mass="28479">MITRVDRWARRKAVKAAYERWEERHVRHRFSGWSVRRRLAVFVFTPTLLICCGGILSVPVLWFARVTAEAGKGAPSPEAAADEYLIRLSYNDPDGLLPLLDDGGQDRLLSQWRTYQDAMRSTDPPPTRLDIKSLRSGPVADGRAEVRAEVQAVWWGADENGRLGGYSSSPRTWVIETRNDDGWRVAGIDAPPWCGTGGYVPRCEGAGEGEPSATPAPSVVPSSADPLKHPREMLKCGPRDPFRAWHSCPPTSSMLTE</sequence>
<evidence type="ECO:0000256" key="1">
    <source>
        <dbReference type="SAM" id="MobiDB-lite"/>
    </source>
</evidence>
<evidence type="ECO:0000256" key="2">
    <source>
        <dbReference type="SAM" id="Phobius"/>
    </source>
</evidence>
<feature type="region of interest" description="Disordered" evidence="1">
    <location>
        <begin position="205"/>
        <end position="232"/>
    </location>
</feature>
<protein>
    <recommendedName>
        <fullName evidence="4">Mce-associated membrane protein</fullName>
    </recommendedName>
</protein>
<keyword evidence="2" id="KW-1133">Transmembrane helix</keyword>
<organism evidence="3">
    <name type="scientific">Actinoplanes campanulatus</name>
    <dbReference type="NCBI Taxonomy" id="113559"/>
    <lineage>
        <taxon>Bacteria</taxon>
        <taxon>Bacillati</taxon>
        <taxon>Actinomycetota</taxon>
        <taxon>Actinomycetes</taxon>
        <taxon>Micromonosporales</taxon>
        <taxon>Micromonosporaceae</taxon>
        <taxon>Actinoplanes</taxon>
    </lineage>
</organism>
<dbReference type="RefSeq" id="WP_204294049.1">
    <property type="nucleotide sequence ID" value="NZ_BAAAGQ010000001.1"/>
</dbReference>
<keyword evidence="2" id="KW-0812">Transmembrane</keyword>
<evidence type="ECO:0000313" key="3">
    <source>
        <dbReference type="EMBL" id="GID43507.1"/>
    </source>
</evidence>
<comment type="caution">
    <text evidence="3">The sequence shown here is derived from an EMBL/GenBank/DDBJ whole genome shotgun (WGS) entry which is preliminary data.</text>
</comment>
<evidence type="ECO:0008006" key="4">
    <source>
        <dbReference type="Google" id="ProtNLM"/>
    </source>
</evidence>
<proteinExistence type="predicted"/>
<gene>
    <name evidence="3" type="ORF">Aca07nite_07820</name>
</gene>
<accession>A0ABQ3W928</accession>
<feature type="compositionally biased region" description="Low complexity" evidence="1">
    <location>
        <begin position="211"/>
        <end position="224"/>
    </location>
</feature>